<dbReference type="Proteomes" id="UP001174208">
    <property type="component" value="Unassembled WGS sequence"/>
</dbReference>
<evidence type="ECO:0000313" key="8">
    <source>
        <dbReference type="Proteomes" id="UP001174208"/>
    </source>
</evidence>
<dbReference type="EMBL" id="JAROCF010000001">
    <property type="protein sequence ID" value="MDN4613341.1"/>
    <property type="molecule type" value="Genomic_DNA"/>
</dbReference>
<proteinExistence type="inferred from homology"/>
<comment type="caution">
    <text evidence="7">The sequence shown here is derived from an EMBL/GenBank/DDBJ whole genome shotgun (WGS) entry which is preliminary data.</text>
</comment>
<feature type="domain" description="Glycoside hydrolase family 38 central" evidence="6">
    <location>
        <begin position="382"/>
        <end position="459"/>
    </location>
</feature>
<reference evidence="7" key="1">
    <citation type="submission" date="2023-06" db="EMBL/GenBank/DDBJ databases">
        <title>MT1 and MT2 Draft Genomes of Novel Species.</title>
        <authorList>
            <person name="Venkateswaran K."/>
        </authorList>
    </citation>
    <scope>NUCLEOTIDE SEQUENCE</scope>
    <source>
        <strain evidence="7">F6_8S_P_1B</strain>
    </source>
</reference>
<dbReference type="GO" id="GO:0016787">
    <property type="term" value="F:hydrolase activity"/>
    <property type="evidence" value="ECO:0007669"/>
    <property type="project" value="UniProtKB-KW"/>
</dbReference>
<dbReference type="InterPro" id="IPR015341">
    <property type="entry name" value="Glyco_hydro_38_cen"/>
</dbReference>
<dbReference type="Gene3D" id="2.60.40.1180">
    <property type="entry name" value="Golgi alpha-mannosidase II"/>
    <property type="match status" value="1"/>
</dbReference>
<keyword evidence="3 7" id="KW-0378">Hydrolase</keyword>
<dbReference type="SUPFAM" id="SSF88688">
    <property type="entry name" value="Families 57/38 glycoside transferase middle domain"/>
    <property type="match status" value="1"/>
</dbReference>
<dbReference type="SMART" id="SM00872">
    <property type="entry name" value="Alpha-mann_mid"/>
    <property type="match status" value="1"/>
</dbReference>
<dbReference type="RefSeq" id="WP_301211453.1">
    <property type="nucleotide sequence ID" value="NZ_JAROCF010000001.1"/>
</dbReference>
<evidence type="ECO:0000256" key="4">
    <source>
        <dbReference type="ARBA" id="ARBA00023295"/>
    </source>
</evidence>
<keyword evidence="4" id="KW-0326">Glycosidase</keyword>
<dbReference type="PANTHER" id="PTHR46017:SF1">
    <property type="entry name" value="ALPHA-MANNOSIDASE 2C1"/>
    <property type="match status" value="1"/>
</dbReference>
<dbReference type="Pfam" id="PF07748">
    <property type="entry name" value="Glyco_hydro_38C"/>
    <property type="match status" value="1"/>
</dbReference>
<keyword evidence="2" id="KW-0479">Metal-binding</keyword>
<dbReference type="Gene3D" id="3.20.110.10">
    <property type="entry name" value="Glycoside hydrolase 38, N terminal domain"/>
    <property type="match status" value="1"/>
</dbReference>
<dbReference type="InterPro" id="IPR037094">
    <property type="entry name" value="Glyco_hydro_38_cen_sf"/>
</dbReference>
<name>A0ABT8K7D8_9MICO</name>
<dbReference type="Gene3D" id="2.70.98.30">
    <property type="entry name" value="Golgi alpha-mannosidase II, domain 4"/>
    <property type="match status" value="1"/>
</dbReference>
<dbReference type="Gene3D" id="1.20.1270.50">
    <property type="entry name" value="Glycoside hydrolase family 38, central domain"/>
    <property type="match status" value="1"/>
</dbReference>
<gene>
    <name evidence="7" type="ORF">P5G50_02645</name>
</gene>
<feature type="region of interest" description="Disordered" evidence="5">
    <location>
        <begin position="1"/>
        <end position="105"/>
    </location>
</feature>
<feature type="compositionally biased region" description="Low complexity" evidence="5">
    <location>
        <begin position="76"/>
        <end position="105"/>
    </location>
</feature>
<feature type="compositionally biased region" description="Pro residues" evidence="5">
    <location>
        <begin position="33"/>
        <end position="46"/>
    </location>
</feature>
<sequence>MTPTTGSTDADRTVTTHETGPAVDGATSEGVPAAPPATDPHAPVPPTDDSARETGEYAESAPETPDTPGESAYSTVAQPAPVANAPAGYQPRDLAPAPRPTATPQRTLHMIGNAHLDPVWLWPWQEGYQEARATFWSAIHRMEEYPDFVFTCDQIVLLSWVEESDPELFEQIKRRVAEGRWVNVGGWWVEPDNNMPMGESFVRQGLYGQRYLQSRFGKPSTVGMNVDPFGHNAMLPQILRGQGMDSYTFLRPGPHESDLAPSLFWWEAPDGSRVLAYRIPFEYGSPPGSVDGQTEKSLAALDRTVGFGADGEPATAMVFYGVGNHGGGPTIANIESIHRYDRMGSFGRMTMSSPRTYFDEVLGRGDAFLEALPVRRDDLQHHAPGCYSAHSGIKAWQRRAQFAVLNAERWAAVVAATDGVAYPREQLETAWKQILFNQFHDILPGSAIEPSYDDARDQLGEAVSISKRILTRAHNVIARQVQVDREDGTQPVLVFNPHPWPVEVDVDFQYGAQRAGVHVVDEEGRPVVFQNSQSTATTDDVSRGAIVFRAEVPALGYRLYRLRPGAGPGAAAGGLTVTESILENDLVRIRIDQETGWISSYLVKATGVDLMAGVDGTQHTQINDDPTDTWGHRVISYAWPGATMRLKRIVVRETGPLRSRVRVEREWGASTLVEELILDHDSAVLRVNVTLDWREEAHLLKLRFPTRLGDPTATYEIPFGHLDRPVDGAEEPAQSWVDLTGTVDGTPAGLTVITTNKHGYDVSPAAPDNGDQPSIGVTAVRSPVYSWHDPRLLDPEGIYSFQDQGIQRFSYELVPHAGDWRAADPVRRALVLGNPVRAQQESFHDGELPPVHSFGGDSGGSVMVTALKGTEDATEAPGGADVVVRAVETRGEGGRSRIELPLLGRTIEEDFGPSQLRTFVVPADPAQPIREVDLVERPLP</sequence>
<dbReference type="InterPro" id="IPR027291">
    <property type="entry name" value="Glyco_hydro_38_N_sf"/>
</dbReference>
<dbReference type="InterPro" id="IPR028995">
    <property type="entry name" value="Glyco_hydro_57/38_cen_sf"/>
</dbReference>
<dbReference type="SUPFAM" id="SSF88713">
    <property type="entry name" value="Glycoside hydrolase/deacetylase"/>
    <property type="match status" value="1"/>
</dbReference>
<organism evidence="7 8">
    <name type="scientific">Leifsonia williamsii</name>
    <dbReference type="NCBI Taxonomy" id="3035919"/>
    <lineage>
        <taxon>Bacteria</taxon>
        <taxon>Bacillati</taxon>
        <taxon>Actinomycetota</taxon>
        <taxon>Actinomycetes</taxon>
        <taxon>Micrococcales</taxon>
        <taxon>Microbacteriaceae</taxon>
        <taxon>Leifsonia</taxon>
    </lineage>
</organism>
<protein>
    <submittedName>
        <fullName evidence="7">Glycoside hydrolase family 38 C-terminal domain-containing protein</fullName>
    </submittedName>
</protein>
<dbReference type="Pfam" id="PF01074">
    <property type="entry name" value="Glyco_hydro_38N"/>
    <property type="match status" value="1"/>
</dbReference>
<dbReference type="InterPro" id="IPR011682">
    <property type="entry name" value="Glyco_hydro_38_C"/>
</dbReference>
<evidence type="ECO:0000313" key="7">
    <source>
        <dbReference type="EMBL" id="MDN4613341.1"/>
    </source>
</evidence>
<dbReference type="Pfam" id="PF09261">
    <property type="entry name" value="Alpha-mann_mid"/>
    <property type="match status" value="1"/>
</dbReference>
<dbReference type="PANTHER" id="PTHR46017">
    <property type="entry name" value="ALPHA-MANNOSIDASE 2C1"/>
    <property type="match status" value="1"/>
</dbReference>
<evidence type="ECO:0000256" key="2">
    <source>
        <dbReference type="ARBA" id="ARBA00022723"/>
    </source>
</evidence>
<keyword evidence="8" id="KW-1185">Reference proteome</keyword>
<dbReference type="InterPro" id="IPR011013">
    <property type="entry name" value="Gal_mutarotase_sf_dom"/>
</dbReference>
<evidence type="ECO:0000256" key="1">
    <source>
        <dbReference type="ARBA" id="ARBA00009792"/>
    </source>
</evidence>
<accession>A0ABT8K7D8</accession>
<evidence type="ECO:0000256" key="5">
    <source>
        <dbReference type="SAM" id="MobiDB-lite"/>
    </source>
</evidence>
<dbReference type="SUPFAM" id="SSF74650">
    <property type="entry name" value="Galactose mutarotase-like"/>
    <property type="match status" value="1"/>
</dbReference>
<dbReference type="InterPro" id="IPR011330">
    <property type="entry name" value="Glyco_hydro/deAcase_b/a-brl"/>
</dbReference>
<dbReference type="InterPro" id="IPR000602">
    <property type="entry name" value="Glyco_hydro_38_N"/>
</dbReference>
<dbReference type="InterPro" id="IPR013780">
    <property type="entry name" value="Glyco_hydro_b"/>
</dbReference>
<evidence type="ECO:0000259" key="6">
    <source>
        <dbReference type="SMART" id="SM00872"/>
    </source>
</evidence>
<comment type="similarity">
    <text evidence="1">Belongs to the glycosyl hydrolase 38 family.</text>
</comment>
<evidence type="ECO:0000256" key="3">
    <source>
        <dbReference type="ARBA" id="ARBA00022801"/>
    </source>
</evidence>
<dbReference type="CDD" id="cd10789">
    <property type="entry name" value="GH38N_AMII_ER_cytosolic"/>
    <property type="match status" value="1"/>
</dbReference>